<dbReference type="PANTHER" id="PTHR48111">
    <property type="entry name" value="REGULATOR OF RPOS"/>
    <property type="match status" value="1"/>
</dbReference>
<evidence type="ECO:0000256" key="2">
    <source>
        <dbReference type="PROSITE-ProRule" id="PRU00169"/>
    </source>
</evidence>
<evidence type="ECO:0000313" key="7">
    <source>
        <dbReference type="Proteomes" id="UP001199044"/>
    </source>
</evidence>
<dbReference type="Gene3D" id="6.10.250.690">
    <property type="match status" value="1"/>
</dbReference>
<gene>
    <name evidence="6" type="ORF">LDJ79_03225</name>
</gene>
<evidence type="ECO:0000256" key="1">
    <source>
        <dbReference type="ARBA" id="ARBA00023125"/>
    </source>
</evidence>
<dbReference type="CDD" id="cd00383">
    <property type="entry name" value="trans_reg_C"/>
    <property type="match status" value="1"/>
</dbReference>
<evidence type="ECO:0000256" key="3">
    <source>
        <dbReference type="PROSITE-ProRule" id="PRU01091"/>
    </source>
</evidence>
<reference evidence="7" key="1">
    <citation type="submission" date="2023-07" db="EMBL/GenBank/DDBJ databases">
        <title>Molecular identification of indigenous halophilic bacteria isolated from red sea cost, biodegradation of synthetic dyes and assessment of degraded metabolite toxicity.</title>
        <authorList>
            <person name="Chaieb K."/>
            <person name="Altayb H.N."/>
        </authorList>
    </citation>
    <scope>NUCLEOTIDE SEQUENCE [LARGE SCALE GENOMIC DNA]</scope>
    <source>
        <strain evidence="7">K20</strain>
    </source>
</reference>
<sequence length="227" mass="25664">MLNQPQSAHILIVEDEMSLASIMHDYLVASGYQCTHVADGAEVMDTFRLVQPDLILLDLMLPNVDGLTLCRALRKETDAPIMIVTAKVDEIDRILGLEVGADDYVCKPFSPREVVARVKASLRRQMRLTTPLLTGLKIDHESFQVTMHGVPIKLTQVEFRLLETLSLAPGRVFSRNQLMDAVYSDHRIVTDRTIDSHIKNLRKKLGEQGEDWIQSIYGVGYRFEDNS</sequence>
<dbReference type="Gene3D" id="1.10.10.10">
    <property type="entry name" value="Winged helix-like DNA-binding domain superfamily/Winged helix DNA-binding domain"/>
    <property type="match status" value="1"/>
</dbReference>
<comment type="caution">
    <text evidence="6">The sequence shown here is derived from an EMBL/GenBank/DDBJ whole genome shotgun (WGS) entry which is preliminary data.</text>
</comment>
<dbReference type="Pfam" id="PF00486">
    <property type="entry name" value="Trans_reg_C"/>
    <property type="match status" value="1"/>
</dbReference>
<dbReference type="InterPro" id="IPR001789">
    <property type="entry name" value="Sig_transdc_resp-reg_receiver"/>
</dbReference>
<dbReference type="SMART" id="SM00862">
    <property type="entry name" value="Trans_reg_C"/>
    <property type="match status" value="1"/>
</dbReference>
<feature type="modified residue" description="4-aspartylphosphate" evidence="2">
    <location>
        <position position="58"/>
    </location>
</feature>
<organism evidence="6 7">
    <name type="scientific">Vibrio tritonius</name>
    <dbReference type="NCBI Taxonomy" id="1435069"/>
    <lineage>
        <taxon>Bacteria</taxon>
        <taxon>Pseudomonadati</taxon>
        <taxon>Pseudomonadota</taxon>
        <taxon>Gammaproteobacteria</taxon>
        <taxon>Vibrionales</taxon>
        <taxon>Vibrionaceae</taxon>
        <taxon>Vibrio</taxon>
    </lineage>
</organism>
<dbReference type="PROSITE" id="PS51755">
    <property type="entry name" value="OMPR_PHOB"/>
    <property type="match status" value="1"/>
</dbReference>
<dbReference type="SUPFAM" id="SSF52172">
    <property type="entry name" value="CheY-like"/>
    <property type="match status" value="1"/>
</dbReference>
<feature type="DNA-binding region" description="OmpR/PhoB-type" evidence="3">
    <location>
        <begin position="128"/>
        <end position="225"/>
    </location>
</feature>
<dbReference type="InterPro" id="IPR039420">
    <property type="entry name" value="WalR-like"/>
</dbReference>
<name>A0ABS7YHE9_9VIBR</name>
<dbReference type="RefSeq" id="WP_225249567.1">
    <property type="nucleotide sequence ID" value="NZ_JAIWIU010000015.1"/>
</dbReference>
<dbReference type="SUPFAM" id="SSF46894">
    <property type="entry name" value="C-terminal effector domain of the bipartite response regulators"/>
    <property type="match status" value="1"/>
</dbReference>
<evidence type="ECO:0000259" key="4">
    <source>
        <dbReference type="PROSITE" id="PS50110"/>
    </source>
</evidence>
<dbReference type="Gene3D" id="3.40.50.2300">
    <property type="match status" value="1"/>
</dbReference>
<feature type="domain" description="OmpR/PhoB-type" evidence="5">
    <location>
        <begin position="128"/>
        <end position="225"/>
    </location>
</feature>
<dbReference type="PROSITE" id="PS50110">
    <property type="entry name" value="RESPONSE_REGULATORY"/>
    <property type="match status" value="1"/>
</dbReference>
<dbReference type="InterPro" id="IPR036388">
    <property type="entry name" value="WH-like_DNA-bd_sf"/>
</dbReference>
<dbReference type="InterPro" id="IPR016032">
    <property type="entry name" value="Sig_transdc_resp-reg_C-effctor"/>
</dbReference>
<dbReference type="Pfam" id="PF00072">
    <property type="entry name" value="Response_reg"/>
    <property type="match status" value="1"/>
</dbReference>
<accession>A0ABS7YHE9</accession>
<evidence type="ECO:0000313" key="6">
    <source>
        <dbReference type="EMBL" id="MCA2015106.1"/>
    </source>
</evidence>
<dbReference type="EMBL" id="JAIWIU010000015">
    <property type="protein sequence ID" value="MCA2015106.1"/>
    <property type="molecule type" value="Genomic_DNA"/>
</dbReference>
<feature type="domain" description="Response regulatory" evidence="4">
    <location>
        <begin position="9"/>
        <end position="122"/>
    </location>
</feature>
<keyword evidence="1 3" id="KW-0238">DNA-binding</keyword>
<evidence type="ECO:0000259" key="5">
    <source>
        <dbReference type="PROSITE" id="PS51755"/>
    </source>
</evidence>
<keyword evidence="2" id="KW-0597">Phosphoprotein</keyword>
<dbReference type="InterPro" id="IPR011006">
    <property type="entry name" value="CheY-like_superfamily"/>
</dbReference>
<proteinExistence type="predicted"/>
<dbReference type="SMART" id="SM00448">
    <property type="entry name" value="REC"/>
    <property type="match status" value="1"/>
</dbReference>
<dbReference type="PANTHER" id="PTHR48111:SF59">
    <property type="entry name" value="TRANSCRIPTIONAL REGULATORY PROTEIN BAER"/>
    <property type="match status" value="1"/>
</dbReference>
<protein>
    <submittedName>
        <fullName evidence="6">Response regulator</fullName>
    </submittedName>
</protein>
<dbReference type="InterPro" id="IPR001867">
    <property type="entry name" value="OmpR/PhoB-type_DNA-bd"/>
</dbReference>
<dbReference type="Proteomes" id="UP001199044">
    <property type="component" value="Unassembled WGS sequence"/>
</dbReference>
<keyword evidence="7" id="KW-1185">Reference proteome</keyword>